<organism evidence="1 2">
    <name type="scientific">Clavelina lepadiformis</name>
    <name type="common">Light-bulb sea squirt</name>
    <name type="synonym">Ascidia lepadiformis</name>
    <dbReference type="NCBI Taxonomy" id="159417"/>
    <lineage>
        <taxon>Eukaryota</taxon>
        <taxon>Metazoa</taxon>
        <taxon>Chordata</taxon>
        <taxon>Tunicata</taxon>
        <taxon>Ascidiacea</taxon>
        <taxon>Aplousobranchia</taxon>
        <taxon>Clavelinidae</taxon>
        <taxon>Clavelina</taxon>
    </lineage>
</organism>
<evidence type="ECO:0000313" key="2">
    <source>
        <dbReference type="Proteomes" id="UP001642483"/>
    </source>
</evidence>
<keyword evidence="2" id="KW-1185">Reference proteome</keyword>
<protein>
    <submittedName>
        <fullName evidence="1">Uncharacterized protein</fullName>
    </submittedName>
</protein>
<proteinExistence type="predicted"/>
<dbReference type="Proteomes" id="UP001642483">
    <property type="component" value="Unassembled WGS sequence"/>
</dbReference>
<comment type="caution">
    <text evidence="1">The sequence shown here is derived from an EMBL/GenBank/DDBJ whole genome shotgun (WGS) entry which is preliminary data.</text>
</comment>
<name>A0ABP0FA59_CLALP</name>
<gene>
    <name evidence="1" type="ORF">CVLEPA_LOCUS5214</name>
</gene>
<accession>A0ABP0FA59</accession>
<reference evidence="1 2" key="1">
    <citation type="submission" date="2024-02" db="EMBL/GenBank/DDBJ databases">
        <authorList>
            <person name="Daric V."/>
            <person name="Darras S."/>
        </authorList>
    </citation>
    <scope>NUCLEOTIDE SEQUENCE [LARGE SCALE GENOMIC DNA]</scope>
</reference>
<evidence type="ECO:0000313" key="1">
    <source>
        <dbReference type="EMBL" id="CAK8675666.1"/>
    </source>
</evidence>
<dbReference type="EMBL" id="CAWYQH010000024">
    <property type="protein sequence ID" value="CAK8675666.1"/>
    <property type="molecule type" value="Genomic_DNA"/>
</dbReference>
<sequence>MWNSKLGLVLCLWRRTFWKPQGRKLSRAGGKYARGLPTEQGERFHQDIKVLEERYQSRWEKNMMAD</sequence>